<dbReference type="RefSeq" id="WP_073456768.1">
    <property type="nucleotide sequence ID" value="NZ_FRAP01000006.1"/>
</dbReference>
<gene>
    <name evidence="1" type="ORF">SAMN05443637_106181</name>
</gene>
<dbReference type="Pfam" id="PF04229">
    <property type="entry name" value="GrpB"/>
    <property type="match status" value="1"/>
</dbReference>
<dbReference type="PANTHER" id="PTHR34822:SF1">
    <property type="entry name" value="GRPB FAMILY PROTEIN"/>
    <property type="match status" value="1"/>
</dbReference>
<evidence type="ECO:0000313" key="2">
    <source>
        <dbReference type="Proteomes" id="UP000184363"/>
    </source>
</evidence>
<dbReference type="PANTHER" id="PTHR34822">
    <property type="entry name" value="GRPB DOMAIN PROTEIN (AFU_ORTHOLOGUE AFUA_1G01530)"/>
    <property type="match status" value="1"/>
</dbReference>
<proteinExistence type="predicted"/>
<dbReference type="GO" id="GO:0016740">
    <property type="term" value="F:transferase activity"/>
    <property type="evidence" value="ECO:0007669"/>
    <property type="project" value="UniProtKB-KW"/>
</dbReference>
<dbReference type="EMBL" id="FRAP01000006">
    <property type="protein sequence ID" value="SHK44816.1"/>
    <property type="molecule type" value="Genomic_DNA"/>
</dbReference>
<name>A0A1M6SJI8_PSETH</name>
<dbReference type="Gene3D" id="3.30.460.10">
    <property type="entry name" value="Beta Polymerase, domain 2"/>
    <property type="match status" value="1"/>
</dbReference>
<keyword evidence="2" id="KW-1185">Reference proteome</keyword>
<dbReference type="SUPFAM" id="SSF81301">
    <property type="entry name" value="Nucleotidyltransferase"/>
    <property type="match status" value="1"/>
</dbReference>
<accession>A0A1M6SJI8</accession>
<dbReference type="InterPro" id="IPR043519">
    <property type="entry name" value="NT_sf"/>
</dbReference>
<keyword evidence="1" id="KW-0808">Transferase</keyword>
<reference evidence="1 2" key="1">
    <citation type="submission" date="2016-11" db="EMBL/GenBank/DDBJ databases">
        <authorList>
            <person name="Jaros S."/>
            <person name="Januszkiewicz K."/>
            <person name="Wedrychowicz H."/>
        </authorList>
    </citation>
    <scope>NUCLEOTIDE SEQUENCE [LARGE SCALE GENOMIC DNA]</scope>
    <source>
        <strain evidence="1 2">DSM 43832</strain>
    </source>
</reference>
<evidence type="ECO:0000313" key="1">
    <source>
        <dbReference type="EMBL" id="SHK44816.1"/>
    </source>
</evidence>
<protein>
    <submittedName>
        <fullName evidence="1">GrpB domain, predicted nucleotidyltransferase, UPF0157 family</fullName>
    </submittedName>
</protein>
<sequence length="208" mass="23493">MPTHPLWRPFRVPDDEEIARFRLRPHVPAPVEVVAPDPRWPADFARVRARIAEALGPVARQIEHVGSTAVPGLWAKPVIDVLVAVADPDDEAAYVPAMEAVGFVLGGREPDAEQHRFFRGADPTSNVHVFPPGSREGERMRRFRDWLRTHADDRAAYAELKRELARQGFTDVMHYNNAKAGLIYDVCERIFTADPQAEHDPRPRGIRT</sequence>
<dbReference type="STRING" id="1848.SAMN05443637_106181"/>
<dbReference type="InterPro" id="IPR007344">
    <property type="entry name" value="GrpB/CoaE"/>
</dbReference>
<dbReference type="Proteomes" id="UP000184363">
    <property type="component" value="Unassembled WGS sequence"/>
</dbReference>
<dbReference type="AlphaFoldDB" id="A0A1M6SJI8"/>
<organism evidence="1 2">
    <name type="scientific">Pseudonocardia thermophila</name>
    <dbReference type="NCBI Taxonomy" id="1848"/>
    <lineage>
        <taxon>Bacteria</taxon>
        <taxon>Bacillati</taxon>
        <taxon>Actinomycetota</taxon>
        <taxon>Actinomycetes</taxon>
        <taxon>Pseudonocardiales</taxon>
        <taxon>Pseudonocardiaceae</taxon>
        <taxon>Pseudonocardia</taxon>
    </lineage>
</organism>